<dbReference type="AlphaFoldDB" id="A0AB32XBX2"/>
<dbReference type="Pfam" id="PF01420">
    <property type="entry name" value="Methylase_S"/>
    <property type="match status" value="1"/>
</dbReference>
<accession>A0AB32XBX2</accession>
<dbReference type="GO" id="GO:0003677">
    <property type="term" value="F:DNA binding"/>
    <property type="evidence" value="ECO:0007669"/>
    <property type="project" value="UniProtKB-KW"/>
</dbReference>
<keyword evidence="2" id="KW-0680">Restriction system</keyword>
<proteinExistence type="inferred from homology"/>
<dbReference type="EMBL" id="CP002458">
    <property type="protein sequence ID" value="ADV34569.1"/>
    <property type="molecule type" value="Genomic_DNA"/>
</dbReference>
<dbReference type="SUPFAM" id="SSF116734">
    <property type="entry name" value="DNA methylase specificity domain"/>
    <property type="match status" value="1"/>
</dbReference>
<gene>
    <name evidence="6" type="primary">hsdS-1</name>
    <name evidence="6" type="ordered locus">MfeM64YM_0571</name>
</gene>
<name>A0AB32XBX2_MYCFM</name>
<organism evidence="6 7">
    <name type="scientific">Mycoplasmopsis fermentans (strain M64)</name>
    <name type="common">Mycoplasma fermentans</name>
    <dbReference type="NCBI Taxonomy" id="943945"/>
    <lineage>
        <taxon>Bacteria</taxon>
        <taxon>Bacillati</taxon>
        <taxon>Mycoplasmatota</taxon>
        <taxon>Mycoplasmoidales</taxon>
        <taxon>Metamycoplasmataceae</taxon>
        <taxon>Mycoplasmopsis</taxon>
    </lineage>
</organism>
<dbReference type="PANTHER" id="PTHR43140">
    <property type="entry name" value="TYPE-1 RESTRICTION ENZYME ECOKI SPECIFICITY PROTEIN"/>
    <property type="match status" value="1"/>
</dbReference>
<protein>
    <submittedName>
        <fullName evidence="6">Type I restriction-modification system, S subunit</fullName>
    </submittedName>
</protein>
<dbReference type="GO" id="GO:0009307">
    <property type="term" value="P:DNA restriction-modification system"/>
    <property type="evidence" value="ECO:0007669"/>
    <property type="project" value="UniProtKB-KW"/>
</dbReference>
<evidence type="ECO:0000256" key="3">
    <source>
        <dbReference type="ARBA" id="ARBA00023125"/>
    </source>
</evidence>
<evidence type="ECO:0000259" key="5">
    <source>
        <dbReference type="Pfam" id="PF01420"/>
    </source>
</evidence>
<dbReference type="Proteomes" id="UP000007473">
    <property type="component" value="Chromosome"/>
</dbReference>
<evidence type="ECO:0000313" key="6">
    <source>
        <dbReference type="EMBL" id="ADV34569.1"/>
    </source>
</evidence>
<keyword evidence="3" id="KW-0238">DNA-binding</keyword>
<feature type="domain" description="Type I restriction modification DNA specificity" evidence="5">
    <location>
        <begin position="5"/>
        <end position="167"/>
    </location>
</feature>
<dbReference type="PANTHER" id="PTHR43140:SF1">
    <property type="entry name" value="TYPE I RESTRICTION ENZYME ECOKI SPECIFICITY SUBUNIT"/>
    <property type="match status" value="1"/>
</dbReference>
<evidence type="ECO:0000256" key="2">
    <source>
        <dbReference type="ARBA" id="ARBA00022747"/>
    </source>
</evidence>
<evidence type="ECO:0000256" key="4">
    <source>
        <dbReference type="ARBA" id="ARBA00038652"/>
    </source>
</evidence>
<dbReference type="InterPro" id="IPR044946">
    <property type="entry name" value="Restrct_endonuc_typeI_TRD_sf"/>
</dbReference>
<reference evidence="6 7" key="1">
    <citation type="journal article" date="2011" name="J. Bacteriol.">
        <title>Genome sequence of the repetitive-sequence-rich Mycoplasma fermentans strain M64.</title>
        <authorList>
            <person name="Shu H.W."/>
            <person name="Liu T.T."/>
            <person name="Chang H.Y."/>
            <person name="Liu Y.M."/>
            <person name="Wu K.M."/>
            <person name="Shu H.Y."/>
            <person name="Tsai S.F."/>
            <person name="Hsiao K.J."/>
            <person name="Hu W.S."/>
            <person name="Ng W.V."/>
        </authorList>
    </citation>
    <scope>NUCLEOTIDE SEQUENCE [LARGE SCALE GENOMIC DNA]</scope>
    <source>
        <strain evidence="6 7">M64</strain>
    </source>
</reference>
<dbReference type="Gene3D" id="3.90.220.20">
    <property type="entry name" value="DNA methylase specificity domains"/>
    <property type="match status" value="1"/>
</dbReference>
<dbReference type="InterPro" id="IPR051212">
    <property type="entry name" value="Type-I_RE_S_subunit"/>
</dbReference>
<dbReference type="KEGG" id="mfm:MfeM64YM_0571"/>
<dbReference type="REBASE" id="31801">
    <property type="entry name" value="S2.Mfe64ORF570P"/>
</dbReference>
<dbReference type="InterPro" id="IPR000055">
    <property type="entry name" value="Restrct_endonuc_typeI_TRD"/>
</dbReference>
<sequence length="170" mass="19821">MLNLVKIISGISYDKNDILTKMDKNYIRIIRSGNIQNSRLILFDDDIFLPVFYKNNIKMLHYNDIVIMASTGSKNLIGKPAFVEEQLDNVYIGAFLRIIRPNINNIFDYLKLIFMSEYYRSEIRKNVNGTNINNVNSNILLNMLIPIPSIKNERKISKKIYQVLNILTLM</sequence>
<evidence type="ECO:0000256" key="1">
    <source>
        <dbReference type="ARBA" id="ARBA00010923"/>
    </source>
</evidence>
<comment type="similarity">
    <text evidence="1">Belongs to the type-I restriction system S methylase family.</text>
</comment>
<comment type="subunit">
    <text evidence="4">The methyltransferase is composed of M and S polypeptides.</text>
</comment>
<dbReference type="CDD" id="cd17252">
    <property type="entry name" value="RMtype1_S_EcoKI-TRD1-CR1_like"/>
    <property type="match status" value="1"/>
</dbReference>
<evidence type="ECO:0000313" key="7">
    <source>
        <dbReference type="Proteomes" id="UP000007473"/>
    </source>
</evidence>